<dbReference type="SMART" id="SM00532">
    <property type="entry name" value="LIGANc"/>
    <property type="match status" value="1"/>
</dbReference>
<evidence type="ECO:0000256" key="6">
    <source>
        <dbReference type="ARBA" id="ARBA00023027"/>
    </source>
</evidence>
<dbReference type="CDD" id="cd17748">
    <property type="entry name" value="BRCT_DNA_ligase_like"/>
    <property type="match status" value="1"/>
</dbReference>
<evidence type="ECO:0000313" key="10">
    <source>
        <dbReference type="EMBL" id="QBK89153.1"/>
    </source>
</evidence>
<dbReference type="GO" id="GO:0006281">
    <property type="term" value="P:DNA repair"/>
    <property type="evidence" value="ECO:0007669"/>
    <property type="project" value="InterPro"/>
</dbReference>
<dbReference type="PROSITE" id="PS50172">
    <property type="entry name" value="BRCT"/>
    <property type="match status" value="1"/>
</dbReference>
<dbReference type="InterPro" id="IPR013839">
    <property type="entry name" value="DNAligase_adenylation"/>
</dbReference>
<dbReference type="Gene3D" id="3.30.470.30">
    <property type="entry name" value="DNA ligase/mRNA capping enzyme"/>
    <property type="match status" value="1"/>
</dbReference>
<keyword evidence="2 10" id="KW-0436">Ligase</keyword>
<dbReference type="InterPro" id="IPR004150">
    <property type="entry name" value="NAD_DNA_ligase_OB"/>
</dbReference>
<keyword evidence="4" id="KW-0479">Metal-binding</keyword>
<comment type="catalytic activity">
    <reaction evidence="7">
        <text>NAD(+) + (deoxyribonucleotide)n-3'-hydroxyl + 5'-phospho-(deoxyribonucleotide)m = (deoxyribonucleotide)n+m + AMP + beta-nicotinamide D-nucleotide.</text>
        <dbReference type="EC" id="6.5.1.2"/>
    </reaction>
</comment>
<organism evidence="10">
    <name type="scientific">Mimivirus LCMiAC02</name>
    <dbReference type="NCBI Taxonomy" id="2506609"/>
    <lineage>
        <taxon>Viruses</taxon>
        <taxon>Varidnaviria</taxon>
        <taxon>Bamfordvirae</taxon>
        <taxon>Nucleocytoviricota</taxon>
        <taxon>Megaviricetes</taxon>
        <taxon>Imitervirales</taxon>
        <taxon>Mimiviridae</taxon>
        <taxon>Klosneuvirinae</taxon>
    </lineage>
</organism>
<dbReference type="EC" id="6.5.1.2" evidence="1"/>
<name>A0A481Z0W5_9VIRU</name>
<dbReference type="SUPFAM" id="SSF158702">
    <property type="entry name" value="Sec63 N-terminal domain-like"/>
    <property type="match status" value="1"/>
</dbReference>
<dbReference type="GO" id="GO:0003911">
    <property type="term" value="F:DNA ligase (NAD+) activity"/>
    <property type="evidence" value="ECO:0007669"/>
    <property type="project" value="UniProtKB-EC"/>
</dbReference>
<feature type="compositionally biased region" description="Low complexity" evidence="8">
    <location>
        <begin position="572"/>
        <end position="581"/>
    </location>
</feature>
<evidence type="ECO:0000256" key="4">
    <source>
        <dbReference type="ARBA" id="ARBA00022723"/>
    </source>
</evidence>
<dbReference type="InterPro" id="IPR036420">
    <property type="entry name" value="BRCT_dom_sf"/>
</dbReference>
<dbReference type="Gene3D" id="1.10.287.610">
    <property type="entry name" value="Helix hairpin bin"/>
    <property type="match status" value="1"/>
</dbReference>
<dbReference type="GO" id="GO:0006260">
    <property type="term" value="P:DNA replication"/>
    <property type="evidence" value="ECO:0007669"/>
    <property type="project" value="UniProtKB-KW"/>
</dbReference>
<evidence type="ECO:0000256" key="1">
    <source>
        <dbReference type="ARBA" id="ARBA00012722"/>
    </source>
</evidence>
<dbReference type="SUPFAM" id="SSF56091">
    <property type="entry name" value="DNA ligase/mRNA capping enzyme, catalytic domain"/>
    <property type="match status" value="1"/>
</dbReference>
<feature type="domain" description="BRCT" evidence="9">
    <location>
        <begin position="585"/>
        <end position="664"/>
    </location>
</feature>
<evidence type="ECO:0000256" key="5">
    <source>
        <dbReference type="ARBA" id="ARBA00022833"/>
    </source>
</evidence>
<protein>
    <recommendedName>
        <fullName evidence="1">DNA ligase (NAD(+))</fullName>
        <ecNumber evidence="1">6.5.1.2</ecNumber>
    </recommendedName>
</protein>
<dbReference type="EMBL" id="MK500408">
    <property type="protein sequence ID" value="QBK89153.1"/>
    <property type="molecule type" value="Genomic_DNA"/>
</dbReference>
<reference evidence="10" key="1">
    <citation type="journal article" date="2019" name="MBio">
        <title>Virus Genomes from Deep Sea Sediments Expand the Ocean Megavirome and Support Independent Origins of Viral Gigantism.</title>
        <authorList>
            <person name="Backstrom D."/>
            <person name="Yutin N."/>
            <person name="Jorgensen S.L."/>
            <person name="Dharamshi J."/>
            <person name="Homa F."/>
            <person name="Zaremba-Niedwiedzka K."/>
            <person name="Spang A."/>
            <person name="Wolf Y.I."/>
            <person name="Koonin E.V."/>
            <person name="Ettema T.J."/>
        </authorList>
    </citation>
    <scope>NUCLEOTIDE SEQUENCE</scope>
</reference>
<keyword evidence="5" id="KW-0862">Zinc</keyword>
<dbReference type="Pfam" id="PF01653">
    <property type="entry name" value="DNA_ligase_aden"/>
    <property type="match status" value="1"/>
</dbReference>
<evidence type="ECO:0000256" key="8">
    <source>
        <dbReference type="SAM" id="MobiDB-lite"/>
    </source>
</evidence>
<accession>A0A481Z0W5</accession>
<evidence type="ECO:0000256" key="2">
    <source>
        <dbReference type="ARBA" id="ARBA00022598"/>
    </source>
</evidence>
<dbReference type="SMART" id="SM00292">
    <property type="entry name" value="BRCT"/>
    <property type="match status" value="1"/>
</dbReference>
<sequence length="664" mass="76008">MSNKIGSIKELVKELEDPYNYANKITITKLVKILRKLSFQYYNKDKPLVPDKIYDILRNVLEKRDSKHPFLSEIGAPITKEKVKLPYYMPSLDKIKPDTNKINNWLKKYEGPYVLSDKLDGVSALLILDEEDEFKMYTRGDGEKGQDISHLIPYIIPKTLKPEDLPENVAIRGELIMSKKKFKKISKEYKIMRTTVSSVVNSINFNVKLAKMIDFVAYAVLNPKYKQKKQMKKLTNWNILTVKYKVKKEIDYNMLSKYLIKRREEGKYEIDGIVVIDSSDKYDVTKRNPKYGFAFKTILMDQIAETTVLDVEWNVSVFGLLKPKIKVEPIVISGTTIRYATAHNAKYVVKNVLGPGAIIKIIRSGDVIPKIIEVMEPAASGKPMLPSVPYKWNETKVDLIAKDIHGATKDNIIIKQIARFFKILDVKYIGIGIVKKLVNAGYKDPITIISTDEDDIAEIIGEKLTTKIFKNIRNAFKTVSLIQLMVASNTFGRGFGMRKIKKIVDAYPNIMKNKWNKNKFLDKITELEGFNTKTATNFVNKFNKFKKFYDKLNKVVDLKHVEKTQRKKTTKTTKPTKPTKTTKTDKKLLLSGEKIVFTGYRPDKDLEKLVEELGGKVMGSVSGKTTMLVYVIPTGGKLSGKYTKAQKLGIKMMTKEAFEEKYIK</sequence>
<dbReference type="SUPFAM" id="SSF50249">
    <property type="entry name" value="Nucleic acid-binding proteins"/>
    <property type="match status" value="1"/>
</dbReference>
<dbReference type="Pfam" id="PF03120">
    <property type="entry name" value="OB_DNA_ligase"/>
    <property type="match status" value="1"/>
</dbReference>
<dbReference type="InterPro" id="IPR012340">
    <property type="entry name" value="NA-bd_OB-fold"/>
</dbReference>
<evidence type="ECO:0000256" key="7">
    <source>
        <dbReference type="ARBA" id="ARBA00034005"/>
    </source>
</evidence>
<gene>
    <name evidence="10" type="ORF">LCMiAC02_02470</name>
</gene>
<dbReference type="Gene3D" id="3.40.50.10190">
    <property type="entry name" value="BRCT domain"/>
    <property type="match status" value="1"/>
</dbReference>
<evidence type="ECO:0000256" key="3">
    <source>
        <dbReference type="ARBA" id="ARBA00022705"/>
    </source>
</evidence>
<dbReference type="Pfam" id="PF00533">
    <property type="entry name" value="BRCT"/>
    <property type="match status" value="1"/>
</dbReference>
<dbReference type="SUPFAM" id="SSF52113">
    <property type="entry name" value="BRCT domain"/>
    <property type="match status" value="1"/>
</dbReference>
<keyword evidence="6" id="KW-0520">NAD</keyword>
<keyword evidence="3" id="KW-0235">DNA replication</keyword>
<proteinExistence type="predicted"/>
<dbReference type="PIRSF" id="PIRSF001604">
    <property type="entry name" value="LigA"/>
    <property type="match status" value="1"/>
</dbReference>
<dbReference type="InterPro" id="IPR013840">
    <property type="entry name" value="DNAligase_N"/>
</dbReference>
<evidence type="ECO:0000259" key="9">
    <source>
        <dbReference type="PROSITE" id="PS50172"/>
    </source>
</evidence>
<feature type="region of interest" description="Disordered" evidence="8">
    <location>
        <begin position="564"/>
        <end position="584"/>
    </location>
</feature>
<dbReference type="Gene3D" id="2.40.50.140">
    <property type="entry name" value="Nucleic acid-binding proteins"/>
    <property type="match status" value="1"/>
</dbReference>
<dbReference type="InterPro" id="IPR001357">
    <property type="entry name" value="BRCT_dom"/>
</dbReference>
<dbReference type="InterPro" id="IPR001679">
    <property type="entry name" value="DNA_ligase"/>
</dbReference>